<sequence>MFDIIIFVSILSVLLLSLSLFTINANTLSPWETIYGHCVKYNIYNKYSTWQINLCKKTILCCIQKSKNYVLKILAQSFHSD</sequence>
<name>A0A7J7IVI4_BUGNE</name>
<dbReference type="AlphaFoldDB" id="A0A7J7IVI4"/>
<accession>A0A7J7IVI4</accession>
<evidence type="ECO:0000256" key="1">
    <source>
        <dbReference type="SAM" id="SignalP"/>
    </source>
</evidence>
<evidence type="ECO:0000313" key="2">
    <source>
        <dbReference type="EMBL" id="KAF6017587.1"/>
    </source>
</evidence>
<dbReference type="Proteomes" id="UP000593567">
    <property type="component" value="Unassembled WGS sequence"/>
</dbReference>
<feature type="chain" id="PRO_5029785898" evidence="1">
    <location>
        <begin position="26"/>
        <end position="81"/>
    </location>
</feature>
<keyword evidence="1" id="KW-0732">Signal</keyword>
<reference evidence="2" key="1">
    <citation type="submission" date="2020-06" db="EMBL/GenBank/DDBJ databases">
        <title>Draft genome of Bugula neritina, a colonial animal packing powerful symbionts and potential medicines.</title>
        <authorList>
            <person name="Rayko M."/>
        </authorList>
    </citation>
    <scope>NUCLEOTIDE SEQUENCE [LARGE SCALE GENOMIC DNA]</scope>
    <source>
        <strain evidence="2">Kwan_BN1</strain>
    </source>
</reference>
<keyword evidence="3" id="KW-1185">Reference proteome</keyword>
<proteinExistence type="predicted"/>
<evidence type="ECO:0000313" key="3">
    <source>
        <dbReference type="Proteomes" id="UP000593567"/>
    </source>
</evidence>
<organism evidence="2 3">
    <name type="scientific">Bugula neritina</name>
    <name type="common">Brown bryozoan</name>
    <name type="synonym">Sertularia neritina</name>
    <dbReference type="NCBI Taxonomy" id="10212"/>
    <lineage>
        <taxon>Eukaryota</taxon>
        <taxon>Metazoa</taxon>
        <taxon>Spiralia</taxon>
        <taxon>Lophotrochozoa</taxon>
        <taxon>Bryozoa</taxon>
        <taxon>Gymnolaemata</taxon>
        <taxon>Cheilostomatida</taxon>
        <taxon>Flustrina</taxon>
        <taxon>Buguloidea</taxon>
        <taxon>Bugulidae</taxon>
        <taxon>Bugula</taxon>
    </lineage>
</organism>
<protein>
    <submittedName>
        <fullName evidence="2">Uncharacterized protein</fullName>
    </submittedName>
</protein>
<comment type="caution">
    <text evidence="2">The sequence shown here is derived from an EMBL/GenBank/DDBJ whole genome shotgun (WGS) entry which is preliminary data.</text>
</comment>
<dbReference type="EMBL" id="VXIV02003375">
    <property type="protein sequence ID" value="KAF6017587.1"/>
    <property type="molecule type" value="Genomic_DNA"/>
</dbReference>
<gene>
    <name evidence="2" type="ORF">EB796_024068</name>
</gene>
<feature type="signal peptide" evidence="1">
    <location>
        <begin position="1"/>
        <end position="25"/>
    </location>
</feature>